<name>A0A9P3CMP1_9PEZI</name>
<dbReference type="GeneID" id="68294202"/>
<dbReference type="Proteomes" id="UP000825890">
    <property type="component" value="Unassembled WGS sequence"/>
</dbReference>
<comment type="caution">
    <text evidence="3">The sequence shown here is derived from an EMBL/GenBank/DDBJ whole genome shotgun (WGS) entry which is preliminary data.</text>
</comment>
<feature type="compositionally biased region" description="Basic and acidic residues" evidence="1">
    <location>
        <begin position="349"/>
        <end position="380"/>
    </location>
</feature>
<dbReference type="AlphaFoldDB" id="A0A9P3CMP1"/>
<feature type="region of interest" description="Disordered" evidence="1">
    <location>
        <begin position="240"/>
        <end position="400"/>
    </location>
</feature>
<feature type="compositionally biased region" description="Basic and acidic residues" evidence="1">
    <location>
        <begin position="127"/>
        <end position="156"/>
    </location>
</feature>
<evidence type="ECO:0000313" key="4">
    <source>
        <dbReference type="Proteomes" id="UP000825890"/>
    </source>
</evidence>
<gene>
    <name evidence="3" type="ORF">CKM354_000862700</name>
</gene>
<dbReference type="InterPro" id="IPR006786">
    <property type="entry name" value="Pinin_SDK_MemA"/>
</dbReference>
<feature type="compositionally biased region" description="Basic and acidic residues" evidence="1">
    <location>
        <begin position="82"/>
        <end position="97"/>
    </location>
</feature>
<evidence type="ECO:0000259" key="2">
    <source>
        <dbReference type="Pfam" id="PF04696"/>
    </source>
</evidence>
<dbReference type="Pfam" id="PF04696">
    <property type="entry name" value="Pinin_SDK_memA"/>
    <property type="match status" value="1"/>
</dbReference>
<feature type="compositionally biased region" description="Polar residues" evidence="1">
    <location>
        <begin position="1"/>
        <end position="13"/>
    </location>
</feature>
<sequence length="400" mass="45172">MGTTRLTAWSSVASAIALPEPEDLAEPGDNSLKRRQFEDVDTESSSKRQRTSPGKTPPKAKAREEVVSSAARPRSVTPVESKNGEGKEQKPAEDSKDARRRGSAKGADEKQRSKRLFGALLGNLNRPSDRTSKRRAEIEQRKKAELQKQDDERLEDRQKRLERLAVQRKKEQINVDERDMHVRHKNMLSKANFLQTRAEPKLRQYYRPWDLLPDEEDLVEQQIKDAQAQIDRELVEWEEEKQKRLDGIHESAAPRDTNKIPSKADTSTANDDEPGNVDTLEAKHNGKTNSPIQHDADGDVTGIEEVEKTTNKTNDSVRASPQLAASAENERQDGKLETEIPEQSGAEHQIQDEQNDKPDNAETQDGKEKPPTQDDAKEDKEDLDDDGDHVVEGDEDNVIY</sequence>
<feature type="compositionally biased region" description="Basic and acidic residues" evidence="1">
    <location>
        <begin position="240"/>
        <end position="258"/>
    </location>
</feature>
<dbReference type="OrthoDB" id="330772at2759"/>
<proteinExistence type="predicted"/>
<accession>A0A9P3CMP1</accession>
<evidence type="ECO:0000256" key="1">
    <source>
        <dbReference type="SAM" id="MobiDB-lite"/>
    </source>
</evidence>
<feature type="region of interest" description="Disordered" evidence="1">
    <location>
        <begin position="1"/>
        <end position="156"/>
    </location>
</feature>
<protein>
    <recommendedName>
        <fullName evidence="2">Pinin/SDK/MemA protein domain-containing protein</fullName>
    </recommendedName>
</protein>
<feature type="compositionally biased region" description="Acidic residues" evidence="1">
    <location>
        <begin position="381"/>
        <end position="400"/>
    </location>
</feature>
<reference evidence="3 4" key="1">
    <citation type="submission" date="2021-01" db="EMBL/GenBank/DDBJ databases">
        <title>Cercospora kikuchii MAFF 305040 whole genome shotgun sequence.</title>
        <authorList>
            <person name="Kashiwa T."/>
            <person name="Suzuki T."/>
        </authorList>
    </citation>
    <scope>NUCLEOTIDE SEQUENCE [LARGE SCALE GENOMIC DNA]</scope>
    <source>
        <strain evidence="3 4">MAFF 305040</strain>
    </source>
</reference>
<evidence type="ECO:0000313" key="3">
    <source>
        <dbReference type="EMBL" id="GIZ45461.1"/>
    </source>
</evidence>
<keyword evidence="4" id="KW-1185">Reference proteome</keyword>
<organism evidence="3 4">
    <name type="scientific">Cercospora kikuchii</name>
    <dbReference type="NCBI Taxonomy" id="84275"/>
    <lineage>
        <taxon>Eukaryota</taxon>
        <taxon>Fungi</taxon>
        <taxon>Dikarya</taxon>
        <taxon>Ascomycota</taxon>
        <taxon>Pezizomycotina</taxon>
        <taxon>Dothideomycetes</taxon>
        <taxon>Dothideomycetidae</taxon>
        <taxon>Mycosphaerellales</taxon>
        <taxon>Mycosphaerellaceae</taxon>
        <taxon>Cercospora</taxon>
    </lineage>
</organism>
<feature type="compositionally biased region" description="Basic and acidic residues" evidence="1">
    <location>
        <begin position="328"/>
        <end position="338"/>
    </location>
</feature>
<dbReference type="RefSeq" id="XP_044659948.1">
    <property type="nucleotide sequence ID" value="XM_044804013.1"/>
</dbReference>
<dbReference type="EMBL" id="BOLY01000005">
    <property type="protein sequence ID" value="GIZ45461.1"/>
    <property type="molecule type" value="Genomic_DNA"/>
</dbReference>
<feature type="domain" description="Pinin/SDK/MemA protein" evidence="2">
    <location>
        <begin position="108"/>
        <end position="224"/>
    </location>
</feature>